<comment type="caution">
    <text evidence="2">The sequence shown here is derived from an EMBL/GenBank/DDBJ whole genome shotgun (WGS) entry which is preliminary data.</text>
</comment>
<gene>
    <name evidence="2" type="ORF">IEW27_19415</name>
</gene>
<organism evidence="2 3">
    <name type="scientific">Chryseobacterium muglaense</name>
    <dbReference type="NCBI Taxonomy" id="2893752"/>
    <lineage>
        <taxon>Bacteria</taxon>
        <taxon>Pseudomonadati</taxon>
        <taxon>Bacteroidota</taxon>
        <taxon>Flavobacteriia</taxon>
        <taxon>Flavobacteriales</taxon>
        <taxon>Weeksellaceae</taxon>
        <taxon>Chryseobacterium group</taxon>
        <taxon>Chryseobacterium</taxon>
    </lineage>
</organism>
<feature type="domain" description="HTH cro/C1-type" evidence="1">
    <location>
        <begin position="17"/>
        <end position="75"/>
    </location>
</feature>
<dbReference type="Proteomes" id="UP000603715">
    <property type="component" value="Unassembled WGS sequence"/>
</dbReference>
<dbReference type="EMBL" id="JACXXP010000040">
    <property type="protein sequence ID" value="MBD3906757.1"/>
    <property type="molecule type" value="Genomic_DNA"/>
</dbReference>
<protein>
    <submittedName>
        <fullName evidence="2">Helix-turn-helix domain-containing protein</fullName>
    </submittedName>
</protein>
<accession>A0ABR8MB86</accession>
<dbReference type="InterPro" id="IPR010982">
    <property type="entry name" value="Lambda_DNA-bd_dom_sf"/>
</dbReference>
<evidence type="ECO:0000259" key="1">
    <source>
        <dbReference type="PROSITE" id="PS50943"/>
    </source>
</evidence>
<dbReference type="Gene3D" id="1.10.260.40">
    <property type="entry name" value="lambda repressor-like DNA-binding domains"/>
    <property type="match status" value="1"/>
</dbReference>
<name>A0ABR8MB86_9FLAO</name>
<dbReference type="Pfam" id="PF01381">
    <property type="entry name" value="HTH_3"/>
    <property type="match status" value="1"/>
</dbReference>
<reference evidence="3" key="1">
    <citation type="submission" date="2023-07" db="EMBL/GenBank/DDBJ databases">
        <title>Description of novel Chryseobacterium sp. strain C-2.</title>
        <authorList>
            <person name="Saticioglu I.B."/>
        </authorList>
    </citation>
    <scope>NUCLEOTIDE SEQUENCE [LARGE SCALE GENOMIC DNA]</scope>
    <source>
        <strain evidence="3">C-2</strain>
    </source>
</reference>
<keyword evidence="3" id="KW-1185">Reference proteome</keyword>
<dbReference type="RefSeq" id="WP_139423953.1">
    <property type="nucleotide sequence ID" value="NZ_JACXXP010000040.1"/>
</dbReference>
<evidence type="ECO:0000313" key="2">
    <source>
        <dbReference type="EMBL" id="MBD3906757.1"/>
    </source>
</evidence>
<proteinExistence type="predicted"/>
<dbReference type="SUPFAM" id="SSF47413">
    <property type="entry name" value="lambda repressor-like DNA-binding domains"/>
    <property type="match status" value="1"/>
</dbReference>
<sequence length="76" mass="8665">MQKSDLNEIKKSIGKVIIDKKKQLQITNEEICTAVNIKVNTLNKIEQGMFSPGIDLLLLIFEILEINLKIDLELIN</sequence>
<dbReference type="InterPro" id="IPR001387">
    <property type="entry name" value="Cro/C1-type_HTH"/>
</dbReference>
<dbReference type="PROSITE" id="PS50943">
    <property type="entry name" value="HTH_CROC1"/>
    <property type="match status" value="1"/>
</dbReference>
<evidence type="ECO:0000313" key="3">
    <source>
        <dbReference type="Proteomes" id="UP000603715"/>
    </source>
</evidence>